<dbReference type="HOGENOM" id="CLU_1338231_0_0_1"/>
<dbReference type="EMBL" id="KN824289">
    <property type="protein sequence ID" value="KIM29367.1"/>
    <property type="molecule type" value="Genomic_DNA"/>
</dbReference>
<accession>A0A0C2XJX6</accession>
<keyword evidence="2" id="KW-0732">Signal</keyword>
<reference evidence="3 4" key="1">
    <citation type="submission" date="2014-04" db="EMBL/GenBank/DDBJ databases">
        <authorList>
            <consortium name="DOE Joint Genome Institute"/>
            <person name="Kuo A."/>
            <person name="Zuccaro A."/>
            <person name="Kohler A."/>
            <person name="Nagy L.G."/>
            <person name="Floudas D."/>
            <person name="Copeland A."/>
            <person name="Barry K.W."/>
            <person name="Cichocki N."/>
            <person name="Veneault-Fourrey C."/>
            <person name="LaButti K."/>
            <person name="Lindquist E.A."/>
            <person name="Lipzen A."/>
            <person name="Lundell T."/>
            <person name="Morin E."/>
            <person name="Murat C."/>
            <person name="Sun H."/>
            <person name="Tunlid A."/>
            <person name="Henrissat B."/>
            <person name="Grigoriev I.V."/>
            <person name="Hibbett D.S."/>
            <person name="Martin F."/>
            <person name="Nordberg H.P."/>
            <person name="Cantor M.N."/>
            <person name="Hua S.X."/>
        </authorList>
    </citation>
    <scope>NUCLEOTIDE SEQUENCE [LARGE SCALE GENOMIC DNA]</scope>
    <source>
        <strain evidence="3 4">MAFF 305830</strain>
    </source>
</reference>
<evidence type="ECO:0000256" key="1">
    <source>
        <dbReference type="SAM" id="MobiDB-lite"/>
    </source>
</evidence>
<sequence>MRFFAAPLLIFVTAALALAAPIVESTQHDSLNPAHIGVRVYRRADGEGEQPSVFQRLANRVKYPKLFGSSNTRPIESTNRIANRPIQNPQSASASAYQIGRAPSPDVLAAGTSAQANRQGRGRAIAAGDSVHDSRRTRNHLPGVLVEGRTSRANGRPRPDSPNSSKFKLSFYQQEREERGRSRVRILNPADERSRSLASPLEGTT</sequence>
<gene>
    <name evidence="3" type="ORF">M408DRAFT_23132</name>
</gene>
<name>A0A0C2XJX6_SERVB</name>
<feature type="region of interest" description="Disordered" evidence="1">
    <location>
        <begin position="104"/>
        <end position="205"/>
    </location>
</feature>
<dbReference type="AlphaFoldDB" id="A0A0C2XJX6"/>
<feature type="signal peptide" evidence="2">
    <location>
        <begin position="1"/>
        <end position="19"/>
    </location>
</feature>
<proteinExistence type="predicted"/>
<dbReference type="Proteomes" id="UP000054097">
    <property type="component" value="Unassembled WGS sequence"/>
</dbReference>
<keyword evidence="4" id="KW-1185">Reference proteome</keyword>
<feature type="compositionally biased region" description="Polar residues" evidence="1">
    <location>
        <begin position="161"/>
        <end position="173"/>
    </location>
</feature>
<dbReference type="STRING" id="933852.A0A0C2XJX6"/>
<evidence type="ECO:0000256" key="2">
    <source>
        <dbReference type="SAM" id="SignalP"/>
    </source>
</evidence>
<protein>
    <submittedName>
        <fullName evidence="3">Uncharacterized protein</fullName>
    </submittedName>
</protein>
<reference evidence="4" key="2">
    <citation type="submission" date="2015-01" db="EMBL/GenBank/DDBJ databases">
        <title>Evolutionary Origins and Diversification of the Mycorrhizal Mutualists.</title>
        <authorList>
            <consortium name="DOE Joint Genome Institute"/>
            <consortium name="Mycorrhizal Genomics Consortium"/>
            <person name="Kohler A."/>
            <person name="Kuo A."/>
            <person name="Nagy L.G."/>
            <person name="Floudas D."/>
            <person name="Copeland A."/>
            <person name="Barry K.W."/>
            <person name="Cichocki N."/>
            <person name="Veneault-Fourrey C."/>
            <person name="LaButti K."/>
            <person name="Lindquist E.A."/>
            <person name="Lipzen A."/>
            <person name="Lundell T."/>
            <person name="Morin E."/>
            <person name="Murat C."/>
            <person name="Riley R."/>
            <person name="Ohm R."/>
            <person name="Sun H."/>
            <person name="Tunlid A."/>
            <person name="Henrissat B."/>
            <person name="Grigoriev I.V."/>
            <person name="Hibbett D.S."/>
            <person name="Martin F."/>
        </authorList>
    </citation>
    <scope>NUCLEOTIDE SEQUENCE [LARGE SCALE GENOMIC DNA]</scope>
    <source>
        <strain evidence="4">MAFF 305830</strain>
    </source>
</reference>
<evidence type="ECO:0000313" key="3">
    <source>
        <dbReference type="EMBL" id="KIM29367.1"/>
    </source>
</evidence>
<evidence type="ECO:0000313" key="4">
    <source>
        <dbReference type="Proteomes" id="UP000054097"/>
    </source>
</evidence>
<organism evidence="3 4">
    <name type="scientific">Serendipita vermifera MAFF 305830</name>
    <dbReference type="NCBI Taxonomy" id="933852"/>
    <lineage>
        <taxon>Eukaryota</taxon>
        <taxon>Fungi</taxon>
        <taxon>Dikarya</taxon>
        <taxon>Basidiomycota</taxon>
        <taxon>Agaricomycotina</taxon>
        <taxon>Agaricomycetes</taxon>
        <taxon>Sebacinales</taxon>
        <taxon>Serendipitaceae</taxon>
        <taxon>Serendipita</taxon>
    </lineage>
</organism>
<feature type="chain" id="PRO_5002159002" evidence="2">
    <location>
        <begin position="20"/>
        <end position="205"/>
    </location>
</feature>